<sequence length="169" mass="18690">MESDPVKIAVEGVERFKKENCDLIIVDTSGRHKQEAALFEEMRQVSEATKPDLVIFVMYSSIGQAAFDQALAFKQNVAVGAVIVTKMDGHAKGGSSLSAVAATKSPVIFIGTGEHMDEFEVFDVKPFVSCLLELDSSNPKLMNESRIMPIARGSGWHIREVMEMFEEYK</sequence>
<evidence type="ECO:0000313" key="2">
    <source>
        <dbReference type="Proteomes" id="UP001060215"/>
    </source>
</evidence>
<comment type="caution">
    <text evidence="1">The sequence shown here is derived from an EMBL/GenBank/DDBJ whole genome shotgun (WGS) entry which is preliminary data.</text>
</comment>
<proteinExistence type="predicted"/>
<reference evidence="1 2" key="1">
    <citation type="journal article" date="2022" name="Plant J.">
        <title>Chromosome-level genome of Camellia lanceoleosa provides a valuable resource for understanding genome evolution and self-incompatibility.</title>
        <authorList>
            <person name="Gong W."/>
            <person name="Xiao S."/>
            <person name="Wang L."/>
            <person name="Liao Z."/>
            <person name="Chang Y."/>
            <person name="Mo W."/>
            <person name="Hu G."/>
            <person name="Li W."/>
            <person name="Zhao G."/>
            <person name="Zhu H."/>
            <person name="Hu X."/>
            <person name="Ji K."/>
            <person name="Xiang X."/>
            <person name="Song Q."/>
            <person name="Yuan D."/>
            <person name="Jin S."/>
            <person name="Zhang L."/>
        </authorList>
    </citation>
    <scope>NUCLEOTIDE SEQUENCE [LARGE SCALE GENOMIC DNA]</scope>
    <source>
        <strain evidence="1">SQ_2022a</strain>
    </source>
</reference>
<keyword evidence="2" id="KW-1185">Reference proteome</keyword>
<evidence type="ECO:0000313" key="1">
    <source>
        <dbReference type="EMBL" id="KAI7984723.1"/>
    </source>
</evidence>
<organism evidence="1 2">
    <name type="scientific">Camellia lanceoleosa</name>
    <dbReference type="NCBI Taxonomy" id="1840588"/>
    <lineage>
        <taxon>Eukaryota</taxon>
        <taxon>Viridiplantae</taxon>
        <taxon>Streptophyta</taxon>
        <taxon>Embryophyta</taxon>
        <taxon>Tracheophyta</taxon>
        <taxon>Spermatophyta</taxon>
        <taxon>Magnoliopsida</taxon>
        <taxon>eudicotyledons</taxon>
        <taxon>Gunneridae</taxon>
        <taxon>Pentapetalae</taxon>
        <taxon>asterids</taxon>
        <taxon>Ericales</taxon>
        <taxon>Theaceae</taxon>
        <taxon>Camellia</taxon>
    </lineage>
</organism>
<protein>
    <submittedName>
        <fullName evidence="1">Uncharacterized protein</fullName>
    </submittedName>
</protein>
<gene>
    <name evidence="1" type="ORF">LOK49_LG14G01727</name>
</gene>
<name>A0ACC0F861_9ERIC</name>
<dbReference type="Proteomes" id="UP001060215">
    <property type="component" value="Chromosome 15"/>
</dbReference>
<accession>A0ACC0F861</accession>
<dbReference type="EMBL" id="CM045772">
    <property type="protein sequence ID" value="KAI7984723.1"/>
    <property type="molecule type" value="Genomic_DNA"/>
</dbReference>